<reference evidence="1 2" key="1">
    <citation type="journal article" date="2021" name="Front. Genet.">
        <title>Chromosome-Level Genome Assembly Reveals Significant Gene Expansion in the Toll and IMD Signaling Pathways of Dendrolimus kikuchii.</title>
        <authorList>
            <person name="Zhou J."/>
            <person name="Wu P."/>
            <person name="Xiong Z."/>
            <person name="Liu N."/>
            <person name="Zhao N."/>
            <person name="Ji M."/>
            <person name="Qiu Y."/>
            <person name="Yang B."/>
        </authorList>
    </citation>
    <scope>NUCLEOTIDE SEQUENCE [LARGE SCALE GENOMIC DNA]</scope>
    <source>
        <strain evidence="1">Ann1</strain>
    </source>
</reference>
<organism evidence="1 2">
    <name type="scientific">Dendrolimus kikuchii</name>
    <dbReference type="NCBI Taxonomy" id="765133"/>
    <lineage>
        <taxon>Eukaryota</taxon>
        <taxon>Metazoa</taxon>
        <taxon>Ecdysozoa</taxon>
        <taxon>Arthropoda</taxon>
        <taxon>Hexapoda</taxon>
        <taxon>Insecta</taxon>
        <taxon>Pterygota</taxon>
        <taxon>Neoptera</taxon>
        <taxon>Endopterygota</taxon>
        <taxon>Lepidoptera</taxon>
        <taxon>Glossata</taxon>
        <taxon>Ditrysia</taxon>
        <taxon>Bombycoidea</taxon>
        <taxon>Lasiocampidae</taxon>
        <taxon>Dendrolimus</taxon>
    </lineage>
</organism>
<dbReference type="Proteomes" id="UP000824533">
    <property type="component" value="Linkage Group LG16"/>
</dbReference>
<name>A0ACC1CUY7_9NEOP</name>
<proteinExistence type="predicted"/>
<accession>A0ACC1CUY7</accession>
<evidence type="ECO:0000313" key="2">
    <source>
        <dbReference type="Proteomes" id="UP000824533"/>
    </source>
</evidence>
<keyword evidence="2" id="KW-1185">Reference proteome</keyword>
<dbReference type="EMBL" id="CM034402">
    <property type="protein sequence ID" value="KAJ0175345.1"/>
    <property type="molecule type" value="Genomic_DNA"/>
</dbReference>
<sequence>YLDPYIVPASLEQLLVSSDVVGNIRFSHPTLYVFPGGQGDAALFGINGFNMLVDGGFSRKACWWDFARHLDRLDAVLFTRLNNCSSSGMASVLRRKATANVYPQIGHFFCNLEERRSLASPDGDKDADPLLVSLLQQGSDMMADLRHINLKPQHCYRNPEPINLYHKVGHGTLDMYVLNPSKDSKYVREFLKKWHSSEQRLFEGASVSGQFNFPIPNLVSICALLVWRPANPDDTITRIMFPGSTPQHKIFEGLEKLKHLEFLQHPTCTGRQMAPVPPPVTTTTTTVTSTKTARATTKISKEKIVSEKTRDEKIIESEPPPKDKDVRDLKYESDSKNIIDNKLINELVDGEEKKLESVLQDAITARIETKLDDKVAQYESTVLDGLSKKKDVKKKATDKKKKIDKTDEIKDSVVKSDEVKKAEKKKVESKPKTEITSTMFRTKISHKATKAVEKKITQNLVEKKITEDKKSPPTTPKKTLDTRVGPPLVVKDKIKIKSRRLSPSTTTAKSVKEATNRRVVESKYKQSSPKRDVTKTIEKKETKTKREPLSRRPRPLASPVKGLKTMKSPSKSAKASKADTSKLKGLQRVNYEDILKDAKKSDEDTSKSLDDIKQQELDEREEQEIVREIEAVFNRDSEAEEKIEFVGRSDIEKITCMIDEAKTETTADGEFEEEYLIIEKEEIEQYPQEAVIEHVKQDDREHEEELLKHLRDTEESEKIKDVRLVTQENEKDIQIVKLDDSKLKMEATTEVETKQIESKEHSVSVEEKQDISSEKKTSDSKSAQKIKYSPELIQHQQESQPDEKISTTIESGATTAPTLPEDERITLDDIVEDQHIEPKVSKEESKEVLFPQNLIDIRKPTLLQKTSKLDNIPLPVREIVKTPDEVADLPLHEEVDYRAYEDKKTPEDDLFKSKHELGYVQEIKAPKDLPLSDDVIVKTVQRASHAEIVTVTPGSAPESPMYHEQFKVSVLPGKDLHSVKEYDETYNYEQYTEKLRETHITTLDSPIKDDIIIVEDISHMPEKIPSIPEDVEKEIEEAQYIEGSEKPPISPIDVEKIVADVAEVLKSEKSLDEIMAEKSPVSASKSPEALYKTDIAIISNIEATKLLLESEKQTKTDNYDEIQKVLHKPHIKETIDMMYVQKEISPVRSITSEDVSEFSDKTVISEGKRVKRELREEKPIFASSNFETDFENDIVSEQKISIPVNEKDRAICDLQETKAEKVLSVCEEEIKTTKRVKSLEKEWELKEKRIAESNGHAQDILTQEKITASLQSAKTLEKLEEKIVSLKKKEDELSQKMDHVEKAFKETTAFEKKGPRLFEKITIKPTLETTLDTTHDKKDVNELFPAKKPSPVKEALKEPVPIKEDITEPIVVDKEIKLDGKEPSLVKEALKEPSPVREDVKEPILVDKEIELDEKEPSPVKEALKEPSPIKKDVKEPIVVDKEINLDEKEPSPVKEALKEPSPVREDVKEPILVDKEIKLDEKEPSSDKEALKEPSPVKEDIKEPIVVNKEIKLDEREPSPVKEALKEPSPVREDIKEPILLDKEIKLDEKEPSPVKEALKEPVPIKEDITEPIVVDKEIKLDEKEPSLVKEALKEPSPVREDVKEPILVDKEIELDEKEPSPVKEALKEPSPIKKDVKEPIVVDKEIKLDEKEPSPVKEALTEPSPVKEDIKEPIVVDKEYILDEKEPSPVKEALKEPSPVREDIKEPIVVDKEIKLDEKKPSLDKEALKEPSPVRDYIKEPTVVDKEILLDEKEPSPVKEALKEPSPVKQDIKEPILLDKEIKPDKKEPSPVKEVLKEPSPVKEDIKEPIVVDKEIKLDEKEPSPVKEALKKPSPVRDDIKEPILLGKEIELDEKEPSPDKEALKEPGTVKEIVKEPIVVDKEIKLDEKAPSLVKEALKETSPVKEDVKEPIVVDKEIKLDEKEPSPVKEALKEPVPIKEDITEPIVVDKEIKLDEKEPILVKEALKEPSPVREDVKEPILVDKEIELDEKEPSPVKEALKEPSPIKKDVKEPIVVDKEIKLDEKEPSPVKEALKEPSPVREDVKEPILVDKEIKLDEKEPSSDKEALKEPSPVKEDIKEPIVVDKEIKLDEREPSPVKEALKEPSPVREDIKEPILLDKEIKLDEKEPSPVKEALKEPVPIKEDITEPIVVDKEIKLDEKEPSLVKEALKEPSPVREDVKEPILVDKEIELDEKEPSPDKEALKEPSPVKEVVKEPIVVDKEIKLDEKEPSPVKEALKEPSPVREAIKEPIVFDKEIKLDEKEPSPVKEALKEPSPVREDVKEPILVDKEIKLDEKEPSPEKEALKEPSPVKEIVKERIVVDKEIKLDEKEPSPVKEALKEPSPVREDIKEPILVDKEIKLDEKEPSPDKEALKESSSVKEVVKEPIVVDKEIKLDEKAPSPDKEALKEPSPIKEDVKEPILVDKEIKLDEKEPSPIKEALKEPSPVSEDIKETTVIDKEIKLDEKESSPVKEAMKEPSPVKEDIKEPIVVDKEIKLDGKEPSLVKEALKEPSPVREDVKEPILVDKEIKLDENESSPVKEALKEPSTVKEIVKEPIVVDKEIKLDEKAPSPVKEALKEPSPVREDVKEPILVDKEIELDEKEPSPVKEALKEPSPVKEDIKEPIVVDKEIKLDEKEPSPVKEALKEPSPVREDIKEPILLDKEIELDEKEPSPVKEAMKKPSPVKEDVTEPIVVDKEIKLDEKEPSPVKEALKEPSPVREDIKEPIVVDKEINLDEKEPSPVKEALKEPSPVREDVKEPILVDKEIKLDEKEPSSDKEALKEPSPVKEDIKEPIVVDKEIKLDEKEPSPVKEALKEPSPVREDVKEPILVDKEIKLDEKEPSSDKEALKEPSPVKEDIKEPFVVDKEIKLDEREPSPVKEALKEPSPVRGAIKEPIVVDKDIKRDVKEPSPVKEVVKEPIVVDKEIKIDKKEPSPVKEALEEPSPVKEDVKEPIVVDKEIKLDEKEPSPVIEVLKEPSPVKEDIKEPIVVDKEIKLDEKEPSPVKEDIKEPIVVDKEIKLDEKEPSPVKEALKEPSPVREAIKEPIVFDKEIKLDEKEPSPVKEALKEPSPVREDVKEPILVDKEIKLDEKEPSPEKEALKEPSPVKEIVKERIVVDKEYVLNEKEPSPVKEALKEPSPVREDIKETILVDKVIKLDEKEPSPDKEALKESSSVKEVVKEPIVVDKEIKLDEKAPSPDKEALKEPSPIKEDVKEPILVDNEIKLDEKEPSPIKEALKEPSPVSEDIKETTVIDKEIKLDEEESSPVKEAMKEPSPVKEDIKEPIVVDKEIKLDEKEPSLVKEALKEPSPVREDVKEPILVDKEIKLDEKEPSPEKEALKEPSPVKEIVKERIVVDKEYVLNEKEPSPVKEALKEPSPVREDIKETILVDKVIKLDEKEPSPDKEALKESSSVKEVVKEPIVVDKEIKLDEKAPSPDKEALKEPSPIKEDVKEPILVDNEIKLDEKEPSPIKEALKEPSPVSEDIKETTVIDKEIKLDEEESSPVKEAMKEPSPVKEDIKEPIVVDKEIKLDEKEPSLVKEALKEPSPVREDVKETILVDKEIKLDEKEPSPDKEALKEPSSVKEVVKEPTVVDKEIKLDEKAPRPDKEALKEPSPIKEDVKEPILVDSEIKLDEKEPSPIKEALKEPSPVKEDIKEPIVVYKEIKLDEKEPSPVKEALKEPSPVRDVIKEPILLGKEIELDEKEPSPDKEALKEPSPVKEVVKEPIVVDKEIKLDEKEPSPVKEALKEPSPVREAIKEPIVVDKEIKLDEKEPSPVKEALKEPSPVREDVKEPILVNKEIELDEKEPSPDKEALKEPSPVKEDIKEPIVVDKEIKLDEKEPSPVKEALKEPSPVREDVKEPILVDKEIKLDEKEPSSDKEALKEPSPVKEDIKEPFVVDKEIKLDEREPSPLEELKELTPVGEPEQTETTETQEIQEKGIIIMRTIVTNIIKTKYCDKQGKLCKVKTVTTVTTTDQLPDGSTRTTTETCISITEIELSISEIPELKKLQKIAALSEKAPSPEKESTDTVAKEEKSSIETKETSPETLRIQDALKDLTPLGEPEITETTDTKDIEEKEIIIKRVIVIREVRTKYADKQGILRKLKTVTTVTTTDNYPDSTTRTSVQSSTTVTDIQEDKDTDDETFEGFEPTGETSEDKKVETETITEGGILIKRKVTTTTIVKIFTNVVDGIRRTKTTVKTVTEDEHPDGAVITKTSEKVSTVDETIKPLEYAPSPIELKIKFEDNVLCQPIQDTKAHMEAPKLDEKVPTSGKEISELYDKEPIIVKEVKTDGKVPSPDKDTIESDEEAPILIKRQIKELNLVKDETKPDVKVVSPVHKSAELTKQKILDDDQIKQEVKFDQIVPSSLVEDIKLGEKVISPLKDLTEPDKEMSRRRKREAKESSPDKEEIQAHEKSPSLTQDDEKPEDKILLVTKDEEKLVIQSSLDKELSPLKKEIKSVEGASSLITDVTKPEDTIAILIKEEVEVPSPAMEETKPDTRQAKGDIKPDENKNDLIDDEKGFSTIKEDFEDTCVTTTKDDIKRDAKIHTIEGTPSDFQFKTDAFLSKVPEIEPSSEKKAQFKLDPMDKKLVSLINIKPQDLHLGTTHLAKRESIRTDDISEITDMPSPELVQDFKEPSSITTTESKLFKDDISDKLVIKQVGLEKDVRQKTDVIDLTDIDGGELKKPDDSSVLDELDAVHKASGSYSNGKLKLEKLADDLTSPKQIKHSSLHSIEQDEEVDLLKHKSKEHYSDSFDVKLFDSDITKKELKTSYDEKDIDEKENKILDISSEQEEKSNENDFTDSELNKITQKCQVLDETVQNVKKDFQKDVESASEDSEVKLEEVLKTKARLTQISAGDEISQEKKQFISEFEPILKDSASLPYDVKRRHNIQDSLDKCSISTIDSGVTDKDSITQTIVHGSSSEDLSKEISLEEKYSYEISEKYEFKDTSTTEIDDVKHKHYTKTETTSKVTDSLKEEMTSETTDSGVHSILDTDHTSNIGEFVKDSAVQLMESIHKAFEDDTVQQGIKTDDFESLVVHPNVDRVSTPPTVPVSPLPKTPSSIQDVKMSEGMQSEITYDKSDSSEEIITKVVHVGEDVLTQKISTSTEKLPRLPKASELDGDPELLSLMQTVGKIKTETDTVTKIIKEGENVVTQTITTVTTKEIISREDGTPQNIKTTIETTTLSKGPDGSITTTKDTQTLLSECSSSLRSTSQLDYYTKDSRVDNYDVEDKSDILSTFQIKDLSDKQAPSLIRRDMDAFISVTDESDDNVEDTTIDTDVSKKIIKENNIDIVETTTTTTKKETIRASESKKILRTTTETNITKELPDGTRDVQKNVEVKTEELVLGSSENVDKILSKYFVYGEPEESVITKTEDIKQETLIIKRTIITRIIKTKYADSQSIPRKLKTVSIVTIIDDYPDNSSQKRVESNIVLTDIDFDMVENLEMQSFNVVENKSVETETQEKNIDINGKSVLQIVTTTTTKEILTNERKSERKLRTTIETVTETLLPNGTTEVTKDIKVSVSDYLKDVIEDIPKGFKIEGDTEEDIKVESLSLTENAVLIKRKITIITTKQKFVNVEENIQRTKTSVVTLIEDEYPDSSVITKTSEKVSYIDNILDSPLDTSYFPKDTTENLDDELKPFGEPEVTESIEIKQYKEKDVYKGVDKDEKEPTATEEIKLESAQIDKLPQTAVVIQTDQIPQSVKEKPTPSVIQNQLVDNEPVDSMSSVLEKELIQDDFTHVEALKNLLPIEEPEITETTDTKDIEENKIVIKRVIIIREARTKYADIQGIPRKLKTVTTLTTTDNYPDGTTRTSVQSSTTVTDIQEDKDSGDEIFEGFEPTGETSEDKKVETETITEGGILIKRKVTTTTIVQIFTNVVDGIKRTKTTVKTVIEDEHPDGTIVTKTGEKVSMVDETLETLSDYVGDSYELEELKELMPVGEPEQTETTETQEIQEKGIIIMRTIVTNIIKTKYCDKQGKLCKVKTVTTVTTTDQLPDGSTRTTTETSISITEIELSMSEISEMKKLQKIAALSEKAPSPEKESTVTVTKEEKSSIETKETSPETLRIQDALKDLTPLGEPEITETTDTKDIEEKEIIIKRVIVIREVRTKYADKQGILRKLKTVTTVTTTDTYPDSTTRTSVQSSTTVTDIQEDKDTGDETFEGFEPTGETSEDKKVETETITEGGILIKRKITTTTIVQAYNNTRDSIRRIKTTVRIVTEDEHPDGAIVTTTSEKVSMVDECLQSLLEDGVDYEDATEVESSKIESCLKDLFPVGEPEESEDLRKETFKENESVIQRTIVDKIVRTKYANDEGVLRKMKTVKIVTNTDQYPDGSIKTTVNTSTSVSDIEEEESVHTQDLKEYSHLENKSVSVDIQEKNTTRDGKEVKQIITTTITKEMLSTDDGSKKKLRTTTEAVTETKLPTGITEVTKDIKVSVADYGIESLDENLVGFSEVGIPDEHTTHDIESLEENGISIVRKTTVTTIRQEYENVAIKSKKVKTVVKTIVEDEYPDGTVITKKSEKVSIADVILKIAAPGEIFAEPPESYIDDTEVVEDTTEDSDIKNEIIQQGPIKIKRTITTKTRRDTLASSDKNIKRVRTTVETITVDLYPDGSTETTKDVKITVSEFQKTSDSTLQAALQGLVTTGKIKTSVDKKTNIIIEQDQKITQTITKYVTKEELKNSKTNEIAVKTVTETITENAIADGSVETTKDVRTQITYLPLGTGLDDWSPEELEEIEKQPIAKEEMPVAEKLQLPLQETPTTQSKTQQSPVGKVTTDTETFTKVLKEGETEITQTITVVTTKEVISPEKIKITVETTTVSKGSDGVTKTTKSTKTTISEFREEYEESIDKGESEKSFSKLSTKTSDMQILSASDDFEHLGISSPPSEISSKAATHLWGTDSSGMYYSDDDGQGSPSSTKSQIAHSPRSNLSFELDTKLPTQRESSQEILFDKHDLTSLLAKDPMTTSTYGQLTDIDSGSSSSQSEAKTEIQVVSKSVNQITEDFIAHEKSSHSIKSDATFLKEADEHFEKAIEEHKKVSGSDVISNITAKYELDKKISSTHESSSKEESTITLKDLKTESKKITESSSSMSKSVRETSEPRTERRSVEKDGVDPIESWGKPLGLPSPILPPMDGKSTPKKQNPTVTNKNKINQEKSKEAKRASESPSKKKGPSPVYMELTYVPHHGNSYYSAVEFFKRVRARYYVFSGTEPSKEIYNALLDAKKTWEDKDLEVTIIPTYDTDVLGFWVTENEEALEKYKIDLSPSASRCTINLQDHETSCAAYRLEF</sequence>
<comment type="caution">
    <text evidence="1">The sequence shown here is derived from an EMBL/GenBank/DDBJ whole genome shotgun (WGS) entry which is preliminary data.</text>
</comment>
<evidence type="ECO:0000313" key="1">
    <source>
        <dbReference type="EMBL" id="KAJ0175345.1"/>
    </source>
</evidence>
<gene>
    <name evidence="1" type="ORF">K1T71_009486</name>
</gene>
<feature type="non-terminal residue" evidence="1">
    <location>
        <position position="1"/>
    </location>
</feature>
<protein>
    <submittedName>
        <fullName evidence="1">Uncharacterized protein</fullName>
    </submittedName>
</protein>